<dbReference type="Proteomes" id="UP000000304">
    <property type="component" value="Chromosome 3R"/>
</dbReference>
<dbReference type="GO" id="GO:0004252">
    <property type="term" value="F:serine-type endopeptidase activity"/>
    <property type="evidence" value="ECO:0007669"/>
    <property type="project" value="InterPro"/>
</dbReference>
<dbReference type="GO" id="GO:0006508">
    <property type="term" value="P:proteolysis"/>
    <property type="evidence" value="ECO:0007669"/>
    <property type="project" value="UniProtKB-KW"/>
</dbReference>
<dbReference type="PRINTS" id="PR00722">
    <property type="entry name" value="CHYMOTRYPSIN"/>
</dbReference>
<feature type="domain" description="Peptidase S1" evidence="12">
    <location>
        <begin position="28"/>
        <end position="286"/>
    </location>
</feature>
<evidence type="ECO:0000256" key="6">
    <source>
        <dbReference type="ARBA" id="ARBA00022837"/>
    </source>
</evidence>
<dbReference type="OMA" id="AYYPICV"/>
<sequence length="287" mass="31824">MSYICCPKPATILPSYPACGRPQLTYRVMGGTEPNLNEYPWLAMLLYRNRSAFNADWKLVPSCGGSLINNRYVLTAAHCVTDEVLQIQRVRLGEHTTYQNPDCMSWGAQRICAPPHLDIDVESVTAHDDYDPAKYTSHNDIALVRLQVPVRYTLAYYPICVLGYRSSLSKSKLRVAGWGKTGMFDAGSKVLQHAALKIRKPKVCSEKYAPLGFVPRSQICAGGLDHKGTCGGDSGSPLMGTSRRSYEEFTFLAGITSYGGACGTIGWPIVFTRTARFYKWILAHLRP</sequence>
<keyword evidence="3" id="KW-0732">Signal</keyword>
<evidence type="ECO:0000256" key="7">
    <source>
        <dbReference type="ARBA" id="ARBA00023145"/>
    </source>
</evidence>
<dbReference type="MEROPS" id="S01.A22"/>
<evidence type="ECO:0000259" key="12">
    <source>
        <dbReference type="PROSITE" id="PS50240"/>
    </source>
</evidence>
<dbReference type="SUPFAM" id="SSF50494">
    <property type="entry name" value="Trypsin-like serine proteases"/>
    <property type="match status" value="1"/>
</dbReference>
<keyword evidence="4 11" id="KW-0378">Hydrolase</keyword>
<dbReference type="AlphaFoldDB" id="B4QSV6"/>
<evidence type="ECO:0000256" key="5">
    <source>
        <dbReference type="ARBA" id="ARBA00022825"/>
    </source>
</evidence>
<dbReference type="PROSITE" id="PS00135">
    <property type="entry name" value="TRYPSIN_SER"/>
    <property type="match status" value="1"/>
</dbReference>
<dbReference type="InterPro" id="IPR001254">
    <property type="entry name" value="Trypsin_dom"/>
</dbReference>
<keyword evidence="1 11" id="KW-0645">Protease</keyword>
<evidence type="ECO:0000256" key="9">
    <source>
        <dbReference type="ARBA" id="ARBA00023180"/>
    </source>
</evidence>
<dbReference type="InterPro" id="IPR043504">
    <property type="entry name" value="Peptidase_S1_PA_chymotrypsin"/>
</dbReference>
<dbReference type="PROSITE" id="PS50240">
    <property type="entry name" value="TRYPSIN_DOM"/>
    <property type="match status" value="1"/>
</dbReference>
<dbReference type="InterPro" id="IPR051487">
    <property type="entry name" value="Ser/Thr_Proteases_Immune/Dev"/>
</dbReference>
<dbReference type="Gene3D" id="2.40.10.10">
    <property type="entry name" value="Trypsin-like serine proteases"/>
    <property type="match status" value="2"/>
</dbReference>
<evidence type="ECO:0000313" key="14">
    <source>
        <dbReference type="Proteomes" id="UP000000304"/>
    </source>
</evidence>
<dbReference type="InterPro" id="IPR001314">
    <property type="entry name" value="Peptidase_S1A"/>
</dbReference>
<dbReference type="GO" id="GO:0046872">
    <property type="term" value="F:metal ion binding"/>
    <property type="evidence" value="ECO:0007669"/>
    <property type="project" value="UniProtKB-KW"/>
</dbReference>
<dbReference type="EMBL" id="CM000364">
    <property type="protein sequence ID" value="EDX12316.1"/>
    <property type="molecule type" value="Genomic_DNA"/>
</dbReference>
<dbReference type="SMART" id="SM00020">
    <property type="entry name" value="Tryp_SPc"/>
    <property type="match status" value="1"/>
</dbReference>
<evidence type="ECO:0000256" key="11">
    <source>
        <dbReference type="RuleBase" id="RU363034"/>
    </source>
</evidence>
<accession>B4QSV6</accession>
<gene>
    <name evidence="13" type="primary">Dsim\GD19305</name>
    <name evidence="13" type="ORF">Dsim_GD19305</name>
</gene>
<evidence type="ECO:0000256" key="4">
    <source>
        <dbReference type="ARBA" id="ARBA00022801"/>
    </source>
</evidence>
<evidence type="ECO:0000313" key="13">
    <source>
        <dbReference type="EMBL" id="EDX12316.1"/>
    </source>
</evidence>
<protein>
    <submittedName>
        <fullName evidence="13">GD19305</fullName>
    </submittedName>
</protein>
<dbReference type="GO" id="GO:0051604">
    <property type="term" value="P:protein maturation"/>
    <property type="evidence" value="ECO:0007669"/>
    <property type="project" value="UniProtKB-ARBA"/>
</dbReference>
<evidence type="ECO:0000256" key="8">
    <source>
        <dbReference type="ARBA" id="ARBA00023157"/>
    </source>
</evidence>
<dbReference type="FunFam" id="2.40.10.10:FF:000028">
    <property type="entry name" value="Serine protease easter"/>
    <property type="match status" value="1"/>
</dbReference>
<evidence type="ECO:0000256" key="3">
    <source>
        <dbReference type="ARBA" id="ARBA00022729"/>
    </source>
</evidence>
<dbReference type="STRING" id="7240.B4QSV6"/>
<proteinExistence type="inferred from homology"/>
<dbReference type="Pfam" id="PF00089">
    <property type="entry name" value="Trypsin"/>
    <property type="match status" value="1"/>
</dbReference>
<dbReference type="OrthoDB" id="8250810at2759"/>
<dbReference type="SMR" id="B4QSV6"/>
<keyword evidence="2" id="KW-0479">Metal-binding</keyword>
<dbReference type="InterPro" id="IPR009003">
    <property type="entry name" value="Peptidase_S1_PA"/>
</dbReference>
<dbReference type="InterPro" id="IPR018114">
    <property type="entry name" value="TRYPSIN_HIS"/>
</dbReference>
<keyword evidence="7" id="KW-0865">Zymogen</keyword>
<organism evidence="13 14">
    <name type="scientific">Drosophila simulans</name>
    <name type="common">Fruit fly</name>
    <dbReference type="NCBI Taxonomy" id="7240"/>
    <lineage>
        <taxon>Eukaryota</taxon>
        <taxon>Metazoa</taxon>
        <taxon>Ecdysozoa</taxon>
        <taxon>Arthropoda</taxon>
        <taxon>Hexapoda</taxon>
        <taxon>Insecta</taxon>
        <taxon>Pterygota</taxon>
        <taxon>Neoptera</taxon>
        <taxon>Endopterygota</taxon>
        <taxon>Diptera</taxon>
        <taxon>Brachycera</taxon>
        <taxon>Muscomorpha</taxon>
        <taxon>Ephydroidea</taxon>
        <taxon>Drosophilidae</taxon>
        <taxon>Drosophila</taxon>
        <taxon>Sophophora</taxon>
    </lineage>
</organism>
<evidence type="ECO:0000256" key="1">
    <source>
        <dbReference type="ARBA" id="ARBA00022670"/>
    </source>
</evidence>
<dbReference type="InterPro" id="IPR033116">
    <property type="entry name" value="TRYPSIN_SER"/>
</dbReference>
<evidence type="ECO:0000256" key="10">
    <source>
        <dbReference type="ARBA" id="ARBA00024195"/>
    </source>
</evidence>
<keyword evidence="5 11" id="KW-0720">Serine protease</keyword>
<keyword evidence="14" id="KW-1185">Reference proteome</keyword>
<keyword evidence="8" id="KW-1015">Disulfide bond</keyword>
<dbReference type="PhylomeDB" id="B4QSV6"/>
<comment type="similarity">
    <text evidence="10">Belongs to the peptidase S1 family. CLIP subfamily.</text>
</comment>
<keyword evidence="9" id="KW-0325">Glycoprotein</keyword>
<dbReference type="PROSITE" id="PS00134">
    <property type="entry name" value="TRYPSIN_HIS"/>
    <property type="match status" value="1"/>
</dbReference>
<dbReference type="HOGENOM" id="CLU_006842_0_3_1"/>
<reference evidence="13 14" key="1">
    <citation type="journal article" date="2007" name="Nature">
        <title>Evolution of genes and genomes on the Drosophila phylogeny.</title>
        <authorList>
            <consortium name="Drosophila 12 Genomes Consortium"/>
            <person name="Clark A.G."/>
            <person name="Eisen M.B."/>
            <person name="Smith D.R."/>
            <person name="Bergman C.M."/>
            <person name="Oliver B."/>
            <person name="Markow T.A."/>
            <person name="Kaufman T.C."/>
            <person name="Kellis M."/>
            <person name="Gelbart W."/>
            <person name="Iyer V.N."/>
            <person name="Pollard D.A."/>
            <person name="Sackton T.B."/>
            <person name="Larracuente A.M."/>
            <person name="Singh N.D."/>
            <person name="Abad J.P."/>
            <person name="Abt D.N."/>
            <person name="Adryan B."/>
            <person name="Aguade M."/>
            <person name="Akashi H."/>
            <person name="Anderson W.W."/>
            <person name="Aquadro C.F."/>
            <person name="Ardell D.H."/>
            <person name="Arguello R."/>
            <person name="Artieri C.G."/>
            <person name="Barbash D.A."/>
            <person name="Barker D."/>
            <person name="Barsanti P."/>
            <person name="Batterham P."/>
            <person name="Batzoglou S."/>
            <person name="Begun D."/>
            <person name="Bhutkar A."/>
            <person name="Blanco E."/>
            <person name="Bosak S.A."/>
            <person name="Bradley R.K."/>
            <person name="Brand A.D."/>
            <person name="Brent M.R."/>
            <person name="Brooks A.N."/>
            <person name="Brown R.H."/>
            <person name="Butlin R.K."/>
            <person name="Caggese C."/>
            <person name="Calvi B.R."/>
            <person name="Bernardo de Carvalho A."/>
            <person name="Caspi A."/>
            <person name="Castrezana S."/>
            <person name="Celniker S.E."/>
            <person name="Chang J.L."/>
            <person name="Chapple C."/>
            <person name="Chatterji S."/>
            <person name="Chinwalla A."/>
            <person name="Civetta A."/>
            <person name="Clifton S.W."/>
            <person name="Comeron J.M."/>
            <person name="Costello J.C."/>
            <person name="Coyne J.A."/>
            <person name="Daub J."/>
            <person name="David R.G."/>
            <person name="Delcher A.L."/>
            <person name="Delehaunty K."/>
            <person name="Do C.B."/>
            <person name="Ebling H."/>
            <person name="Edwards K."/>
            <person name="Eickbush T."/>
            <person name="Evans J.D."/>
            <person name="Filipski A."/>
            <person name="Findeiss S."/>
            <person name="Freyhult E."/>
            <person name="Fulton L."/>
            <person name="Fulton R."/>
            <person name="Garcia A.C."/>
            <person name="Gardiner A."/>
            <person name="Garfield D.A."/>
            <person name="Garvin B.E."/>
            <person name="Gibson G."/>
            <person name="Gilbert D."/>
            <person name="Gnerre S."/>
            <person name="Godfrey J."/>
            <person name="Good R."/>
            <person name="Gotea V."/>
            <person name="Gravely B."/>
            <person name="Greenberg A.J."/>
            <person name="Griffiths-Jones S."/>
            <person name="Gross S."/>
            <person name="Guigo R."/>
            <person name="Gustafson E.A."/>
            <person name="Haerty W."/>
            <person name="Hahn M.W."/>
            <person name="Halligan D.L."/>
            <person name="Halpern A.L."/>
            <person name="Halter G.M."/>
            <person name="Han M.V."/>
            <person name="Heger A."/>
            <person name="Hillier L."/>
            <person name="Hinrichs A.S."/>
            <person name="Holmes I."/>
            <person name="Hoskins R.A."/>
            <person name="Hubisz M.J."/>
            <person name="Hultmark D."/>
            <person name="Huntley M.A."/>
            <person name="Jaffe D.B."/>
            <person name="Jagadeeshan S."/>
            <person name="Jeck W.R."/>
            <person name="Johnson J."/>
            <person name="Jones C.D."/>
            <person name="Jordan W.C."/>
            <person name="Karpen G.H."/>
            <person name="Kataoka E."/>
            <person name="Keightley P.D."/>
            <person name="Kheradpour P."/>
            <person name="Kirkness E.F."/>
            <person name="Koerich L.B."/>
            <person name="Kristiansen K."/>
            <person name="Kudrna D."/>
            <person name="Kulathinal R.J."/>
            <person name="Kumar S."/>
            <person name="Kwok R."/>
            <person name="Lander E."/>
            <person name="Langley C.H."/>
            <person name="Lapoint R."/>
            <person name="Lazzaro B.P."/>
            <person name="Lee S.J."/>
            <person name="Levesque L."/>
            <person name="Li R."/>
            <person name="Lin C.F."/>
            <person name="Lin M.F."/>
            <person name="Lindblad-Toh K."/>
            <person name="Llopart A."/>
            <person name="Long M."/>
            <person name="Low L."/>
            <person name="Lozovsky E."/>
            <person name="Lu J."/>
            <person name="Luo M."/>
            <person name="Machado C.A."/>
            <person name="Makalowski W."/>
            <person name="Marzo M."/>
            <person name="Matsuda M."/>
            <person name="Matzkin L."/>
            <person name="McAllister B."/>
            <person name="McBride C.S."/>
            <person name="McKernan B."/>
            <person name="McKernan K."/>
            <person name="Mendez-Lago M."/>
            <person name="Minx P."/>
            <person name="Mollenhauer M.U."/>
            <person name="Montooth K."/>
            <person name="Mount S.M."/>
            <person name="Mu X."/>
            <person name="Myers E."/>
            <person name="Negre B."/>
            <person name="Newfeld S."/>
            <person name="Nielsen R."/>
            <person name="Noor M.A."/>
            <person name="O'Grady P."/>
            <person name="Pachter L."/>
            <person name="Papaceit M."/>
            <person name="Parisi M.J."/>
            <person name="Parisi M."/>
            <person name="Parts L."/>
            <person name="Pedersen J.S."/>
            <person name="Pesole G."/>
            <person name="Phillippy A.M."/>
            <person name="Ponting C.P."/>
            <person name="Pop M."/>
            <person name="Porcelli D."/>
            <person name="Powell J.R."/>
            <person name="Prohaska S."/>
            <person name="Pruitt K."/>
            <person name="Puig M."/>
            <person name="Quesneville H."/>
            <person name="Ram K.R."/>
            <person name="Rand D."/>
            <person name="Rasmussen M.D."/>
            <person name="Reed L.K."/>
            <person name="Reenan R."/>
            <person name="Reily A."/>
            <person name="Remington K.A."/>
            <person name="Rieger T.T."/>
            <person name="Ritchie M.G."/>
            <person name="Robin C."/>
            <person name="Rogers Y.H."/>
            <person name="Rohde C."/>
            <person name="Rozas J."/>
            <person name="Rubenfield M.J."/>
            <person name="Ruiz A."/>
            <person name="Russo S."/>
            <person name="Salzberg S.L."/>
            <person name="Sanchez-Gracia A."/>
            <person name="Saranga D.J."/>
            <person name="Sato H."/>
            <person name="Schaeffer S.W."/>
            <person name="Schatz M.C."/>
            <person name="Schlenke T."/>
            <person name="Schwartz R."/>
            <person name="Segarra C."/>
            <person name="Singh R.S."/>
            <person name="Sirot L."/>
            <person name="Sirota M."/>
            <person name="Sisneros N.B."/>
            <person name="Smith C.D."/>
            <person name="Smith T.F."/>
            <person name="Spieth J."/>
            <person name="Stage D.E."/>
            <person name="Stark A."/>
            <person name="Stephan W."/>
            <person name="Strausberg R.L."/>
            <person name="Strempel S."/>
            <person name="Sturgill D."/>
            <person name="Sutton G."/>
            <person name="Sutton G.G."/>
            <person name="Tao W."/>
            <person name="Teichmann S."/>
            <person name="Tobari Y.N."/>
            <person name="Tomimura Y."/>
            <person name="Tsolas J.M."/>
            <person name="Valente V.L."/>
            <person name="Venter E."/>
            <person name="Venter J.C."/>
            <person name="Vicario S."/>
            <person name="Vieira F.G."/>
            <person name="Vilella A.J."/>
            <person name="Villasante A."/>
            <person name="Walenz B."/>
            <person name="Wang J."/>
            <person name="Wasserman M."/>
            <person name="Watts T."/>
            <person name="Wilson D."/>
            <person name="Wilson R.K."/>
            <person name="Wing R.A."/>
            <person name="Wolfner M.F."/>
            <person name="Wong A."/>
            <person name="Wong G.K."/>
            <person name="Wu C.I."/>
            <person name="Wu G."/>
            <person name="Yamamoto D."/>
            <person name="Yang H.P."/>
            <person name="Yang S.P."/>
            <person name="Yorke J.A."/>
            <person name="Yoshida K."/>
            <person name="Zdobnov E."/>
            <person name="Zhang P."/>
            <person name="Zhang Y."/>
            <person name="Zimin A.V."/>
            <person name="Baldwin J."/>
            <person name="Abdouelleil A."/>
            <person name="Abdulkadir J."/>
            <person name="Abebe A."/>
            <person name="Abera B."/>
            <person name="Abreu J."/>
            <person name="Acer S.C."/>
            <person name="Aftuck L."/>
            <person name="Alexander A."/>
            <person name="An P."/>
            <person name="Anderson E."/>
            <person name="Anderson S."/>
            <person name="Arachi H."/>
            <person name="Azer M."/>
            <person name="Bachantsang P."/>
            <person name="Barry A."/>
            <person name="Bayul T."/>
            <person name="Berlin A."/>
            <person name="Bessette D."/>
            <person name="Bloom T."/>
            <person name="Blye J."/>
            <person name="Boguslavskiy L."/>
            <person name="Bonnet C."/>
            <person name="Boukhgalter B."/>
            <person name="Bourzgui I."/>
            <person name="Brown A."/>
            <person name="Cahill P."/>
            <person name="Channer S."/>
            <person name="Cheshatsang Y."/>
            <person name="Chuda L."/>
            <person name="Citroen M."/>
            <person name="Collymore A."/>
            <person name="Cooke P."/>
            <person name="Costello M."/>
            <person name="D'Aco K."/>
            <person name="Daza R."/>
            <person name="De Haan G."/>
            <person name="DeGray S."/>
            <person name="DeMaso C."/>
            <person name="Dhargay N."/>
            <person name="Dooley K."/>
            <person name="Dooley E."/>
            <person name="Doricent M."/>
            <person name="Dorje P."/>
            <person name="Dorjee K."/>
            <person name="Dupes A."/>
            <person name="Elong R."/>
            <person name="Falk J."/>
            <person name="Farina A."/>
            <person name="Faro S."/>
            <person name="Ferguson D."/>
            <person name="Fisher S."/>
            <person name="Foley C.D."/>
            <person name="Franke A."/>
            <person name="Friedrich D."/>
            <person name="Gadbois L."/>
            <person name="Gearin G."/>
            <person name="Gearin C.R."/>
            <person name="Giannoukos G."/>
            <person name="Goode T."/>
            <person name="Graham J."/>
            <person name="Grandbois E."/>
            <person name="Grewal S."/>
            <person name="Gyaltsen K."/>
            <person name="Hafez N."/>
            <person name="Hagos B."/>
            <person name="Hall J."/>
            <person name="Henson C."/>
            <person name="Hollinger A."/>
            <person name="Honan T."/>
            <person name="Huard M.D."/>
            <person name="Hughes L."/>
            <person name="Hurhula B."/>
            <person name="Husby M.E."/>
            <person name="Kamat A."/>
            <person name="Kanga B."/>
            <person name="Kashin S."/>
            <person name="Khazanovich D."/>
            <person name="Kisner P."/>
            <person name="Lance K."/>
            <person name="Lara M."/>
            <person name="Lee W."/>
            <person name="Lennon N."/>
            <person name="Letendre F."/>
            <person name="LeVine R."/>
            <person name="Lipovsky A."/>
            <person name="Liu X."/>
            <person name="Liu J."/>
            <person name="Liu S."/>
            <person name="Lokyitsang T."/>
            <person name="Lokyitsang Y."/>
            <person name="Lubonja R."/>
            <person name="Lui A."/>
            <person name="MacDonald P."/>
            <person name="Magnisalis V."/>
            <person name="Maru K."/>
            <person name="Matthews C."/>
            <person name="McCusker W."/>
            <person name="McDonough S."/>
            <person name="Mehta T."/>
            <person name="Meldrim J."/>
            <person name="Meneus L."/>
            <person name="Mihai O."/>
            <person name="Mihalev A."/>
            <person name="Mihova T."/>
            <person name="Mittelman R."/>
            <person name="Mlenga V."/>
            <person name="Montmayeur A."/>
            <person name="Mulrain L."/>
            <person name="Navidi A."/>
            <person name="Naylor J."/>
            <person name="Negash T."/>
            <person name="Nguyen T."/>
            <person name="Nguyen N."/>
            <person name="Nicol R."/>
            <person name="Norbu C."/>
            <person name="Norbu N."/>
            <person name="Novod N."/>
            <person name="O'Neill B."/>
            <person name="Osman S."/>
            <person name="Markiewicz E."/>
            <person name="Oyono O.L."/>
            <person name="Patti C."/>
            <person name="Phunkhang P."/>
            <person name="Pierre F."/>
            <person name="Priest M."/>
            <person name="Raghuraman S."/>
            <person name="Rege F."/>
            <person name="Reyes R."/>
            <person name="Rise C."/>
            <person name="Rogov P."/>
            <person name="Ross K."/>
            <person name="Ryan E."/>
            <person name="Settipalli S."/>
            <person name="Shea T."/>
            <person name="Sherpa N."/>
            <person name="Shi L."/>
            <person name="Shih D."/>
            <person name="Sparrow T."/>
            <person name="Spaulding J."/>
            <person name="Stalker J."/>
            <person name="Stange-Thomann N."/>
            <person name="Stavropoulos S."/>
            <person name="Stone C."/>
            <person name="Strader C."/>
            <person name="Tesfaye S."/>
            <person name="Thomson T."/>
            <person name="Thoulutsang Y."/>
            <person name="Thoulutsang D."/>
            <person name="Topham K."/>
            <person name="Topping I."/>
            <person name="Tsamla T."/>
            <person name="Vassiliev H."/>
            <person name="Vo A."/>
            <person name="Wangchuk T."/>
            <person name="Wangdi T."/>
            <person name="Weiand M."/>
            <person name="Wilkinson J."/>
            <person name="Wilson A."/>
            <person name="Yadav S."/>
            <person name="Young G."/>
            <person name="Yu Q."/>
            <person name="Zembek L."/>
            <person name="Zhong D."/>
            <person name="Zimmer A."/>
            <person name="Zwirko Z."/>
            <person name="Jaffe D.B."/>
            <person name="Alvarez P."/>
            <person name="Brockman W."/>
            <person name="Butler J."/>
            <person name="Chin C."/>
            <person name="Gnerre S."/>
            <person name="Grabherr M."/>
            <person name="Kleber M."/>
            <person name="Mauceli E."/>
            <person name="MacCallum I."/>
        </authorList>
    </citation>
    <scope>NUCLEOTIDE SEQUENCE [LARGE SCALE GENOMIC DNA]</scope>
    <source>
        <strain evidence="14">white501</strain>
    </source>
</reference>
<name>B4QSV6_DROSI</name>
<dbReference type="PANTHER" id="PTHR24256">
    <property type="entry name" value="TRYPTASE-RELATED"/>
    <property type="match status" value="1"/>
</dbReference>
<dbReference type="CDD" id="cd00190">
    <property type="entry name" value="Tryp_SPc"/>
    <property type="match status" value="1"/>
</dbReference>
<dbReference type="FunFam" id="2.40.10.10:FF:000078">
    <property type="entry name" value="Serine protease H137"/>
    <property type="match status" value="1"/>
</dbReference>
<keyword evidence="6" id="KW-0106">Calcium</keyword>
<evidence type="ECO:0000256" key="2">
    <source>
        <dbReference type="ARBA" id="ARBA00022723"/>
    </source>
</evidence>